<keyword evidence="2" id="KW-1185">Reference proteome</keyword>
<organism evidence="1 2">
    <name type="scientific">Persea americana</name>
    <name type="common">Avocado</name>
    <dbReference type="NCBI Taxonomy" id="3435"/>
    <lineage>
        <taxon>Eukaryota</taxon>
        <taxon>Viridiplantae</taxon>
        <taxon>Streptophyta</taxon>
        <taxon>Embryophyta</taxon>
        <taxon>Tracheophyta</taxon>
        <taxon>Spermatophyta</taxon>
        <taxon>Magnoliopsida</taxon>
        <taxon>Magnoliidae</taxon>
        <taxon>Laurales</taxon>
        <taxon>Lauraceae</taxon>
        <taxon>Persea</taxon>
    </lineage>
</organism>
<comment type="caution">
    <text evidence="1">The sequence shown here is derived from an EMBL/GenBank/DDBJ whole genome shotgun (WGS) entry which is preliminary data.</text>
</comment>
<protein>
    <submittedName>
        <fullName evidence="1">Uncharacterized protein</fullName>
    </submittedName>
</protein>
<reference evidence="1 2" key="1">
    <citation type="journal article" date="2022" name="Hortic Res">
        <title>A haplotype resolved chromosomal level avocado genome allows analysis of novel avocado genes.</title>
        <authorList>
            <person name="Nath O."/>
            <person name="Fletcher S.J."/>
            <person name="Hayward A."/>
            <person name="Shaw L.M."/>
            <person name="Masouleh A.K."/>
            <person name="Furtado A."/>
            <person name="Henry R.J."/>
            <person name="Mitter N."/>
        </authorList>
    </citation>
    <scope>NUCLEOTIDE SEQUENCE [LARGE SCALE GENOMIC DNA]</scope>
    <source>
        <strain evidence="2">cv. Hass</strain>
    </source>
</reference>
<dbReference type="Proteomes" id="UP001234297">
    <property type="component" value="Chromosome 1"/>
</dbReference>
<evidence type="ECO:0000313" key="2">
    <source>
        <dbReference type="Proteomes" id="UP001234297"/>
    </source>
</evidence>
<sequence length="881" mass="95089">MAEKGAAESPPISAQTSDSDQDPAVLNSNPAGYSTVSESNSVQDPPLYNTHLEVLDFFRQDEKKEAEEQAVAAAAAEEEEEEDEEEEKEDDDADTLREAKRRKKNCPASLEKSLSSNRGFSFSFDTKITPIESTPKFGSFNLGLGGSDFDGIPLGLELGLGFQQHKSVEEEKIGLKSASPPHRERERERANERSSFNATFSNLIIALFQNPRIPYFISISTKSHRFLLLIHQEEPSKMSPSKSKSKSSARAAKEQQKASTKPSTTPANSGNGAPASAYNPVSGTFHSLETTPTASSPPQNGRFRNIDETDVHSGGSLGTGLEDDSSSSNGSCSGESEDQKEKSATVTLRLEIIPGSDNDKRDKIRQKNGRKHQRQRERRAQELHERCSGYLMSRKLEALAQQLVAMGFPSERATMALILNEGRVEESVAWLFEGGEEGAEQKDTNLHTGGNLKIDITEELARIIEMATRYKCSKQDVEKTVVSCEGDLEKADEMLRVQKQEHAASPPKLEGTGDSPSINGSKLAVSDVQNPMRTLAKSVASVTIQSRKEERDFNYTKAVVPMVALSESGNRNLQSLRRIQSKSEWLKPQGVPVPVDKRWPNVSSSASVSYSLASSLQVSPSPAKAEARYVVLGNEGKNLPAGAVREPVIMMQRPQTVNAKQNPAAGLNASPPTAGWYTGGGAGVEVIKPNGGGIGHVPSANFGSSNWSLQQYFNQQQCQPFASSTMEPAAAGWGSSLRLSQKTSPASFAGPSSLGLFTGWGSTGTSGLTSPVDWSMGSSAPQCDYNNIDWSLESTSSSHSDLWLGLTSCVKTNQIYDGRSVPTEATEGSRLGVKGVCYAGLQEGVVQDASSSSSGSYEWTSPFTGKDIFSLPRQFVSSPSQ</sequence>
<dbReference type="EMBL" id="CM056809">
    <property type="protein sequence ID" value="KAJ8648718.1"/>
    <property type="molecule type" value="Genomic_DNA"/>
</dbReference>
<gene>
    <name evidence="1" type="ORF">MRB53_001741</name>
</gene>
<proteinExistence type="predicted"/>
<name>A0ACC2MTJ2_PERAE</name>
<evidence type="ECO:0000313" key="1">
    <source>
        <dbReference type="EMBL" id="KAJ8648718.1"/>
    </source>
</evidence>
<accession>A0ACC2MTJ2</accession>